<protein>
    <submittedName>
        <fullName evidence="3">Uncharacterized protein</fullName>
    </submittedName>
</protein>
<dbReference type="OrthoDB" id="10384252at2759"/>
<organism evidence="3 4">
    <name type="scientific">Hyaloscypha variabilis (strain UAMH 11265 / GT02V1 / F)</name>
    <name type="common">Meliniomyces variabilis</name>
    <dbReference type="NCBI Taxonomy" id="1149755"/>
    <lineage>
        <taxon>Eukaryota</taxon>
        <taxon>Fungi</taxon>
        <taxon>Dikarya</taxon>
        <taxon>Ascomycota</taxon>
        <taxon>Pezizomycotina</taxon>
        <taxon>Leotiomycetes</taxon>
        <taxon>Helotiales</taxon>
        <taxon>Hyaloscyphaceae</taxon>
        <taxon>Hyaloscypha</taxon>
        <taxon>Hyaloscypha variabilis</taxon>
    </lineage>
</organism>
<reference evidence="3 4" key="1">
    <citation type="submission" date="2016-04" db="EMBL/GenBank/DDBJ databases">
        <title>A degradative enzymes factory behind the ericoid mycorrhizal symbiosis.</title>
        <authorList>
            <consortium name="DOE Joint Genome Institute"/>
            <person name="Martino E."/>
            <person name="Morin E."/>
            <person name="Grelet G."/>
            <person name="Kuo A."/>
            <person name="Kohler A."/>
            <person name="Daghino S."/>
            <person name="Barry K."/>
            <person name="Choi C."/>
            <person name="Cichocki N."/>
            <person name="Clum A."/>
            <person name="Copeland A."/>
            <person name="Hainaut M."/>
            <person name="Haridas S."/>
            <person name="Labutti K."/>
            <person name="Lindquist E."/>
            <person name="Lipzen A."/>
            <person name="Khouja H.-R."/>
            <person name="Murat C."/>
            <person name="Ohm R."/>
            <person name="Olson A."/>
            <person name="Spatafora J."/>
            <person name="Veneault-Fourrey C."/>
            <person name="Henrissat B."/>
            <person name="Grigoriev I."/>
            <person name="Martin F."/>
            <person name="Perotto S."/>
        </authorList>
    </citation>
    <scope>NUCLEOTIDE SEQUENCE [LARGE SCALE GENOMIC DNA]</scope>
    <source>
        <strain evidence="3 4">F</strain>
    </source>
</reference>
<feature type="signal peptide" evidence="2">
    <location>
        <begin position="1"/>
        <end position="18"/>
    </location>
</feature>
<keyword evidence="4" id="KW-1185">Reference proteome</keyword>
<evidence type="ECO:0000313" key="4">
    <source>
        <dbReference type="Proteomes" id="UP000235786"/>
    </source>
</evidence>
<dbReference type="Proteomes" id="UP000235786">
    <property type="component" value="Unassembled WGS sequence"/>
</dbReference>
<sequence length="257" mass="26983">MPLFKIFCLLQLSSLVSSIVWNEPTQTAWRAEPVGNFVEQTAAPAAPALRRRDDPQGSICGYFPGELNGAFTCGSSAFCGYDQVNTMFGCCTYDAAENSYLGCGQQSTCYQTTPTSSDTGALFCTDAASPSCVKYLYSFPAVVYSAFGCSDVPGTFEVYSTFVASAPKSLAYTATTESGGTILLTSSNGSPITDSQSQSTNVVSIAIAPTATQKTAGSQATSNILPTTTKSGTAEGRHPRRWRVAISCGFLGVLLVV</sequence>
<dbReference type="AlphaFoldDB" id="A0A2J6QVZ4"/>
<keyword evidence="2" id="KW-0732">Signal</keyword>
<gene>
    <name evidence="3" type="ORF">L207DRAFT_520245</name>
</gene>
<accession>A0A2J6QVZ4</accession>
<proteinExistence type="predicted"/>
<evidence type="ECO:0000256" key="1">
    <source>
        <dbReference type="SAM" id="MobiDB-lite"/>
    </source>
</evidence>
<feature type="compositionally biased region" description="Polar residues" evidence="1">
    <location>
        <begin position="217"/>
        <end position="232"/>
    </location>
</feature>
<evidence type="ECO:0000256" key="2">
    <source>
        <dbReference type="SAM" id="SignalP"/>
    </source>
</evidence>
<name>A0A2J6QVZ4_HYAVF</name>
<feature type="chain" id="PRO_5014380174" evidence="2">
    <location>
        <begin position="19"/>
        <end position="257"/>
    </location>
</feature>
<feature type="region of interest" description="Disordered" evidence="1">
    <location>
        <begin position="217"/>
        <end position="236"/>
    </location>
</feature>
<dbReference type="EMBL" id="KZ613967">
    <property type="protein sequence ID" value="PMD30434.1"/>
    <property type="molecule type" value="Genomic_DNA"/>
</dbReference>
<evidence type="ECO:0000313" key="3">
    <source>
        <dbReference type="EMBL" id="PMD30434.1"/>
    </source>
</evidence>